<evidence type="ECO:0000259" key="4">
    <source>
        <dbReference type="PROSITE" id="PS01124"/>
    </source>
</evidence>
<evidence type="ECO:0000313" key="5">
    <source>
        <dbReference type="EMBL" id="QGH35908.1"/>
    </source>
</evidence>
<keyword evidence="2" id="KW-0238">DNA-binding</keyword>
<dbReference type="GO" id="GO:0003700">
    <property type="term" value="F:DNA-binding transcription factor activity"/>
    <property type="evidence" value="ECO:0007669"/>
    <property type="project" value="InterPro"/>
</dbReference>
<dbReference type="PROSITE" id="PS01124">
    <property type="entry name" value="HTH_ARAC_FAMILY_2"/>
    <property type="match status" value="1"/>
</dbReference>
<proteinExistence type="predicted"/>
<dbReference type="EMBL" id="CP045915">
    <property type="protein sequence ID" value="QGH35908.1"/>
    <property type="molecule type" value="Genomic_DNA"/>
</dbReference>
<keyword evidence="1" id="KW-0805">Transcription regulation</keyword>
<sequence length="300" mass="36226">MRELHSQTSMSFQEEHVPGFLIHHKKDRSPMNVFHRHHGYEIVWLKDGEALYVFEEKVYHLRKNTILLFKSSEFHRVSLREGAAYERVVVMFTEDFLSFDHVLIHTLCDFLDQLPSPHFMMDLFIWHAEKLQMIIDNLLLEDQNQNNWQQKTALELYLLELILFLCREIKDENQHDYYLTVEQQQSNPVAFHDQIIKEINEIWNTDWRLEVIAEKLLISKYYLCRFFKKEFGVTIQEYILQRRLFEANKLLTDTTIPVHKIAEHVGFMSDSSFIRRFKDRTGMTPNQYRKSQDKLRNIIK</sequence>
<dbReference type="PANTHER" id="PTHR43280:SF2">
    <property type="entry name" value="HTH-TYPE TRANSCRIPTIONAL REGULATOR EXSA"/>
    <property type="match status" value="1"/>
</dbReference>
<protein>
    <submittedName>
        <fullName evidence="5">Helix-turn-helix domain-containing protein</fullName>
    </submittedName>
</protein>
<evidence type="ECO:0000313" key="6">
    <source>
        <dbReference type="Proteomes" id="UP000339690"/>
    </source>
</evidence>
<dbReference type="KEGG" id="grc:GI584_18440"/>
<dbReference type="InterPro" id="IPR018060">
    <property type="entry name" value="HTH_AraC"/>
</dbReference>
<dbReference type="InterPro" id="IPR020449">
    <property type="entry name" value="Tscrpt_reg_AraC-type_HTH"/>
</dbReference>
<dbReference type="Gene3D" id="1.10.10.60">
    <property type="entry name" value="Homeodomain-like"/>
    <property type="match status" value="2"/>
</dbReference>
<keyword evidence="3" id="KW-0804">Transcription</keyword>
<dbReference type="PRINTS" id="PR00032">
    <property type="entry name" value="HTHARAC"/>
</dbReference>
<feature type="domain" description="HTH araC/xylS-type" evidence="4">
    <location>
        <begin position="193"/>
        <end position="291"/>
    </location>
</feature>
<dbReference type="SUPFAM" id="SSF51215">
    <property type="entry name" value="Regulatory protein AraC"/>
    <property type="match status" value="1"/>
</dbReference>
<accession>A0A5Q2TSZ8</accession>
<name>A0A5Q2TSZ8_9BACI</name>
<keyword evidence="6" id="KW-1185">Reference proteome</keyword>
<dbReference type="Pfam" id="PF02311">
    <property type="entry name" value="AraC_binding"/>
    <property type="match status" value="1"/>
</dbReference>
<evidence type="ECO:0000256" key="2">
    <source>
        <dbReference type="ARBA" id="ARBA00023125"/>
    </source>
</evidence>
<dbReference type="InterPro" id="IPR037923">
    <property type="entry name" value="HTH-like"/>
</dbReference>
<gene>
    <name evidence="5" type="ORF">GI584_18440</name>
</gene>
<dbReference type="SMART" id="SM00342">
    <property type="entry name" value="HTH_ARAC"/>
    <property type="match status" value="1"/>
</dbReference>
<dbReference type="Pfam" id="PF12833">
    <property type="entry name" value="HTH_18"/>
    <property type="match status" value="1"/>
</dbReference>
<dbReference type="AlphaFoldDB" id="A0A5Q2TSZ8"/>
<evidence type="ECO:0000256" key="3">
    <source>
        <dbReference type="ARBA" id="ARBA00023163"/>
    </source>
</evidence>
<dbReference type="InterPro" id="IPR009057">
    <property type="entry name" value="Homeodomain-like_sf"/>
</dbReference>
<dbReference type="SUPFAM" id="SSF46689">
    <property type="entry name" value="Homeodomain-like"/>
    <property type="match status" value="2"/>
</dbReference>
<organism evidence="5 6">
    <name type="scientific">Gracilibacillus salitolerans</name>
    <dbReference type="NCBI Taxonomy" id="2663022"/>
    <lineage>
        <taxon>Bacteria</taxon>
        <taxon>Bacillati</taxon>
        <taxon>Bacillota</taxon>
        <taxon>Bacilli</taxon>
        <taxon>Bacillales</taxon>
        <taxon>Bacillaceae</taxon>
        <taxon>Gracilibacillus</taxon>
    </lineage>
</organism>
<reference evidence="5 6" key="1">
    <citation type="submission" date="2019-11" db="EMBL/GenBank/DDBJ databases">
        <title>Gracilibacillus salitolerans sp. nov., a moderate halophile isolated from a saline soil in northwest China.</title>
        <authorList>
            <person name="Gan L."/>
        </authorList>
    </citation>
    <scope>NUCLEOTIDE SEQUENCE [LARGE SCALE GENOMIC DNA]</scope>
    <source>
        <strain evidence="5 6">SCU50</strain>
    </source>
</reference>
<dbReference type="RefSeq" id="WP_100359322.1">
    <property type="nucleotide sequence ID" value="NZ_CP045915.1"/>
</dbReference>
<evidence type="ECO:0000256" key="1">
    <source>
        <dbReference type="ARBA" id="ARBA00023015"/>
    </source>
</evidence>
<dbReference type="Proteomes" id="UP000339690">
    <property type="component" value="Chromosome"/>
</dbReference>
<dbReference type="InterPro" id="IPR003313">
    <property type="entry name" value="AraC-bd"/>
</dbReference>
<dbReference type="PANTHER" id="PTHR43280">
    <property type="entry name" value="ARAC-FAMILY TRANSCRIPTIONAL REGULATOR"/>
    <property type="match status" value="1"/>
</dbReference>
<dbReference type="GO" id="GO:0043565">
    <property type="term" value="F:sequence-specific DNA binding"/>
    <property type="evidence" value="ECO:0007669"/>
    <property type="project" value="InterPro"/>
</dbReference>